<comment type="caution">
    <text evidence="2">The sequence shown here is derived from an EMBL/GenBank/DDBJ whole genome shotgun (WGS) entry which is preliminary data.</text>
</comment>
<keyword evidence="1" id="KW-0175">Coiled coil</keyword>
<dbReference type="Proteomes" id="UP000750197">
    <property type="component" value="Unassembled WGS sequence"/>
</dbReference>
<name>A0A8J7YY53_9ARCH</name>
<dbReference type="InterPro" id="IPR009057">
    <property type="entry name" value="Homeodomain-like_sf"/>
</dbReference>
<protein>
    <submittedName>
        <fullName evidence="2">Uncharacterized protein</fullName>
    </submittedName>
</protein>
<accession>A0A8J7YY53</accession>
<dbReference type="SUPFAM" id="SSF46689">
    <property type="entry name" value="Homeodomain-like"/>
    <property type="match status" value="1"/>
</dbReference>
<organism evidence="2 3">
    <name type="scientific">Candidatus Sysuiplasma superficiale</name>
    <dbReference type="NCBI Taxonomy" id="2823368"/>
    <lineage>
        <taxon>Archaea</taxon>
        <taxon>Methanobacteriati</taxon>
        <taxon>Thermoplasmatota</taxon>
        <taxon>Thermoplasmata</taxon>
        <taxon>Candidatus Sysuiplasmatales</taxon>
        <taxon>Candidatus Sysuiplasmataceae</taxon>
        <taxon>Candidatus Sysuiplasma</taxon>
    </lineage>
</organism>
<proteinExistence type="predicted"/>
<dbReference type="AlphaFoldDB" id="A0A8J7YY53"/>
<evidence type="ECO:0000313" key="2">
    <source>
        <dbReference type="EMBL" id="MBX8645034.1"/>
    </source>
</evidence>
<sequence length="384" mass="42693">MTVTPEIEKTILEMHEEGRTNADISRKLGVGRNTVSAIIRRERNNNKPVASSGAVVPDIKEKLDAVYAQLDADFSAFEQICRDPVYGPQAASIAARHHFLVADSSELAVATSLLRKLRKHTTATLNDENADNLMTGVATVGDYISRNAGWLLKDANRENDLKRFIDSLCSISSVVASGGYGVQDLAGGALLLADCRKYGIDRRMIVLGSMILKSCQQEGFDIFDYFRKVNVKERIAELSSLQERVEEKRAECRELDVKIAADEARLAETDVEASEAGSIRAIRHIGDELMKEALDLRTEIDRLNERRAEIESGITSVVMGAIMPSLQKDYFSKTVDSGDDPFLRPLMLYCVEQSIRVLADMAVNYPDYFIHNVKCYQPALPQPD</sequence>
<dbReference type="EMBL" id="JAHEAC010000150">
    <property type="protein sequence ID" value="MBX8645034.1"/>
    <property type="molecule type" value="Genomic_DNA"/>
</dbReference>
<dbReference type="Gene3D" id="1.10.10.10">
    <property type="entry name" value="Winged helix-like DNA-binding domain superfamily/Winged helix DNA-binding domain"/>
    <property type="match status" value="1"/>
</dbReference>
<gene>
    <name evidence="2" type="ORF">KIY12_10020</name>
</gene>
<evidence type="ECO:0000256" key="1">
    <source>
        <dbReference type="SAM" id="Coils"/>
    </source>
</evidence>
<dbReference type="InterPro" id="IPR036388">
    <property type="entry name" value="WH-like_DNA-bd_sf"/>
</dbReference>
<reference evidence="2" key="1">
    <citation type="submission" date="2021-05" db="EMBL/GenBank/DDBJ databases">
        <title>Genomic insights into ecological role and evolution of a novel Thermoplasmata order Candidatus Sysuiplasmatales.</title>
        <authorList>
            <person name="Yuan Y."/>
        </authorList>
    </citation>
    <scope>NUCLEOTIDE SEQUENCE</scope>
    <source>
        <strain evidence="2">TUT19-bin139</strain>
    </source>
</reference>
<feature type="coiled-coil region" evidence="1">
    <location>
        <begin position="228"/>
        <end position="313"/>
    </location>
</feature>
<evidence type="ECO:0000313" key="3">
    <source>
        <dbReference type="Proteomes" id="UP000750197"/>
    </source>
</evidence>